<gene>
    <name evidence="3" type="ORF">ECRASSUSDP1_LOCUS19780</name>
</gene>
<evidence type="ECO:0000313" key="4">
    <source>
        <dbReference type="Proteomes" id="UP001295684"/>
    </source>
</evidence>
<feature type="coiled-coil region" evidence="2">
    <location>
        <begin position="110"/>
        <end position="140"/>
    </location>
</feature>
<protein>
    <submittedName>
        <fullName evidence="3">Uncharacterized protein</fullName>
    </submittedName>
</protein>
<evidence type="ECO:0000256" key="2">
    <source>
        <dbReference type="SAM" id="Coils"/>
    </source>
</evidence>
<dbReference type="Pfam" id="PF04502">
    <property type="entry name" value="Saf4_Yju2"/>
    <property type="match status" value="1"/>
</dbReference>
<dbReference type="GO" id="GO:0071014">
    <property type="term" value="C:post-mRNA release spliceosomal complex"/>
    <property type="evidence" value="ECO:0007669"/>
    <property type="project" value="TreeGrafter"/>
</dbReference>
<comment type="similarity">
    <text evidence="1">Belongs to the CWC16 family.</text>
</comment>
<evidence type="ECO:0000256" key="1">
    <source>
        <dbReference type="ARBA" id="ARBA00005595"/>
    </source>
</evidence>
<accession>A0AAD1XUD3</accession>
<evidence type="ECO:0000313" key="3">
    <source>
        <dbReference type="EMBL" id="CAI2378385.1"/>
    </source>
</evidence>
<sequence length="253" mass="29744">MSTLKATQADGYYIPPNGTGSTLKRMKKSFPSTIRFEMPFHIWCDGCKKKIAKGVRFNAKKKHVGDYLSTKIYAFFMTCNMCQHRIVIKTDPKGCDYIVESGGQKKAEDFTAEQTEAMQLERHEERLKNQDNGFLKLERENKDRKIGISEKPRIEAIIKLNDERKKNDYEINYLMRKKFRAEKKLIKKDEGEVKNFGLNLNKTTLTPDDLLRMKRVKFKAQQNSCRVNKYKIRKKICSESIFSSKYKRRKLNE</sequence>
<organism evidence="3 4">
    <name type="scientific">Euplotes crassus</name>
    <dbReference type="NCBI Taxonomy" id="5936"/>
    <lineage>
        <taxon>Eukaryota</taxon>
        <taxon>Sar</taxon>
        <taxon>Alveolata</taxon>
        <taxon>Ciliophora</taxon>
        <taxon>Intramacronucleata</taxon>
        <taxon>Spirotrichea</taxon>
        <taxon>Hypotrichia</taxon>
        <taxon>Euplotida</taxon>
        <taxon>Euplotidae</taxon>
        <taxon>Moneuplotes</taxon>
    </lineage>
</organism>
<comment type="caution">
    <text evidence="3">The sequence shown here is derived from an EMBL/GenBank/DDBJ whole genome shotgun (WGS) entry which is preliminary data.</text>
</comment>
<proteinExistence type="inferred from homology"/>
<dbReference type="InterPro" id="IPR007590">
    <property type="entry name" value="Saf4/Yju2"/>
</dbReference>
<name>A0AAD1XUD3_EUPCR</name>
<dbReference type="PANTHER" id="PTHR12111">
    <property type="entry name" value="SPLICING FACTOR YJU2"/>
    <property type="match status" value="1"/>
</dbReference>
<dbReference type="PANTHER" id="PTHR12111:SF2">
    <property type="entry name" value="SPLICING FACTOR YJU2B-RELATED"/>
    <property type="match status" value="1"/>
</dbReference>
<dbReference type="GO" id="GO:0005684">
    <property type="term" value="C:U2-type spliceosomal complex"/>
    <property type="evidence" value="ECO:0007669"/>
    <property type="project" value="TreeGrafter"/>
</dbReference>
<dbReference type="EMBL" id="CAMPGE010020104">
    <property type="protein sequence ID" value="CAI2378385.1"/>
    <property type="molecule type" value="Genomic_DNA"/>
</dbReference>
<keyword evidence="2" id="KW-0175">Coiled coil</keyword>
<dbReference type="Proteomes" id="UP001295684">
    <property type="component" value="Unassembled WGS sequence"/>
</dbReference>
<dbReference type="AlphaFoldDB" id="A0AAD1XUD3"/>
<keyword evidence="4" id="KW-1185">Reference proteome</keyword>
<reference evidence="3" key="1">
    <citation type="submission" date="2023-07" db="EMBL/GenBank/DDBJ databases">
        <authorList>
            <consortium name="AG Swart"/>
            <person name="Singh M."/>
            <person name="Singh A."/>
            <person name="Seah K."/>
            <person name="Emmerich C."/>
        </authorList>
    </citation>
    <scope>NUCLEOTIDE SEQUENCE</scope>
    <source>
        <strain evidence="3">DP1</strain>
    </source>
</reference>
<dbReference type="GO" id="GO:0000398">
    <property type="term" value="P:mRNA splicing, via spliceosome"/>
    <property type="evidence" value="ECO:0007669"/>
    <property type="project" value="InterPro"/>
</dbReference>